<dbReference type="Proteomes" id="UP000199377">
    <property type="component" value="Unassembled WGS sequence"/>
</dbReference>
<feature type="signal peptide" evidence="1">
    <location>
        <begin position="1"/>
        <end position="27"/>
    </location>
</feature>
<dbReference type="Pfam" id="PF07143">
    <property type="entry name" value="CrtC"/>
    <property type="match status" value="1"/>
</dbReference>
<accession>A0A1I3HR44</accession>
<dbReference type="PANTHER" id="PTHR38591">
    <property type="entry name" value="HYDROLASE"/>
    <property type="match status" value="1"/>
</dbReference>
<dbReference type="Gene3D" id="2.40.370.10">
    <property type="entry name" value="AttH-like domain"/>
    <property type="match status" value="2"/>
</dbReference>
<dbReference type="RefSeq" id="WP_092860488.1">
    <property type="nucleotide sequence ID" value="NZ_FOQH01000006.1"/>
</dbReference>
<keyword evidence="3" id="KW-0378">Hydrolase</keyword>
<proteinExistence type="predicted"/>
<dbReference type="InterPro" id="IPR023374">
    <property type="entry name" value="AttH-like_dom_sf"/>
</dbReference>
<keyword evidence="1" id="KW-0732">Signal</keyword>
<evidence type="ECO:0000313" key="3">
    <source>
        <dbReference type="EMBL" id="SFI38122.1"/>
    </source>
</evidence>
<sequence>MNADRLIRLLGAAALALALGLDAPVGAQGQAQAQGQGASGLSGMTGEGTSAGQGYAGLSGGGEGYAPVSPGRRFAFPADHGPHPGHRIEWWYVTANLAAPDGRAFGVQWTLFRQALSPDPASEGWSAPQVWLAHAAVTSAQAHRTAEKLGRGGVGQAGVRAEPFRAWLDDWRLESRGEGFSPLRLAAHGPGFAYDLTLAAEGPLVLQGENGFSLKSEGGQASYYYSHPFLAVTGALTLDGETVQVTGRAWLDREWSSQPLAGDQPGWDWFALHLPRGEKLMLYRLRRAGGGGYQASSFISADGAVEALSGPQVAMAPIETARVAGRDVPVRWRLSVPSRGLEVVTAPLNPQAWMGDSFPYWEGPISFAGTHDGVGYMELTGY</sequence>
<evidence type="ECO:0000313" key="4">
    <source>
        <dbReference type="Proteomes" id="UP000199377"/>
    </source>
</evidence>
<dbReference type="OrthoDB" id="9770826at2"/>
<feature type="chain" id="PRO_5011498694" evidence="1">
    <location>
        <begin position="28"/>
        <end position="382"/>
    </location>
</feature>
<dbReference type="EMBL" id="FOQH01000006">
    <property type="protein sequence ID" value="SFI38122.1"/>
    <property type="molecule type" value="Genomic_DNA"/>
</dbReference>
<protein>
    <submittedName>
        <fullName evidence="3">Predicted secreted hydrolase</fullName>
    </submittedName>
</protein>
<evidence type="ECO:0000259" key="2">
    <source>
        <dbReference type="Pfam" id="PF07143"/>
    </source>
</evidence>
<dbReference type="InterPro" id="IPR010791">
    <property type="entry name" value="AttH_dom"/>
</dbReference>
<evidence type="ECO:0000256" key="1">
    <source>
        <dbReference type="SAM" id="SignalP"/>
    </source>
</evidence>
<dbReference type="Pfam" id="PF17186">
    <property type="entry name" value="Lipocalin_9"/>
    <property type="match status" value="1"/>
</dbReference>
<dbReference type="SUPFAM" id="SSF159245">
    <property type="entry name" value="AttH-like"/>
    <property type="match status" value="1"/>
</dbReference>
<name>A0A1I3HR44_9RHOB</name>
<keyword evidence="4" id="KW-1185">Reference proteome</keyword>
<dbReference type="AlphaFoldDB" id="A0A1I3HR44"/>
<gene>
    <name evidence="3" type="ORF">SAMN05216258_106127</name>
</gene>
<dbReference type="GO" id="GO:0016787">
    <property type="term" value="F:hydrolase activity"/>
    <property type="evidence" value="ECO:0007669"/>
    <property type="project" value="UniProtKB-KW"/>
</dbReference>
<organism evidence="3 4">
    <name type="scientific">Albimonas pacifica</name>
    <dbReference type="NCBI Taxonomy" id="1114924"/>
    <lineage>
        <taxon>Bacteria</taxon>
        <taxon>Pseudomonadati</taxon>
        <taxon>Pseudomonadota</taxon>
        <taxon>Alphaproteobacteria</taxon>
        <taxon>Rhodobacterales</taxon>
        <taxon>Paracoccaceae</taxon>
        <taxon>Albimonas</taxon>
    </lineage>
</organism>
<dbReference type="PANTHER" id="PTHR38591:SF1">
    <property type="entry name" value="BLL1000 PROTEIN"/>
    <property type="match status" value="1"/>
</dbReference>
<feature type="domain" description="AttH" evidence="2">
    <location>
        <begin position="88"/>
        <end position="257"/>
    </location>
</feature>
<dbReference type="STRING" id="1114924.SAMN05216258_106127"/>
<reference evidence="3 4" key="1">
    <citation type="submission" date="2016-10" db="EMBL/GenBank/DDBJ databases">
        <authorList>
            <person name="de Groot N.N."/>
        </authorList>
    </citation>
    <scope>NUCLEOTIDE SEQUENCE [LARGE SCALE GENOMIC DNA]</scope>
    <source>
        <strain evidence="3 4">CGMCC 1.11030</strain>
    </source>
</reference>